<dbReference type="Proteomes" id="UP000035648">
    <property type="component" value="Chromosome"/>
</dbReference>
<feature type="transmembrane region" description="Helical" evidence="1">
    <location>
        <begin position="7"/>
        <end position="28"/>
    </location>
</feature>
<evidence type="ECO:0000256" key="1">
    <source>
        <dbReference type="SAM" id="Phobius"/>
    </source>
</evidence>
<dbReference type="STRING" id="1618337.UT28_C0001G0254"/>
<keyword evidence="1" id="KW-0472">Membrane</keyword>
<dbReference type="NCBIfam" id="TIGR02532">
    <property type="entry name" value="IV_pilin_GFxxxE"/>
    <property type="match status" value="1"/>
</dbReference>
<evidence type="ECO:0008006" key="4">
    <source>
        <dbReference type="Google" id="ProtNLM"/>
    </source>
</evidence>
<accession>A0A0G4B3B0</accession>
<reference evidence="2 3" key="1">
    <citation type="journal article" date="2015" name="Nature">
        <title>rRNA introns, odd ribosomes, and small enigmatic genomes across a large radiation of phyla.</title>
        <authorList>
            <person name="Brown C.T."/>
            <person name="Hug L.A."/>
            <person name="Thomas B.C."/>
            <person name="Sharon I."/>
            <person name="Castelle C.J."/>
            <person name="Singh A."/>
            <person name="Wilkins M.J."/>
            <person name="Williams K.H."/>
            <person name="Banfield J.F."/>
        </authorList>
    </citation>
    <scope>NUCLEOTIDE SEQUENCE [LARGE SCALE GENOMIC DNA]</scope>
</reference>
<dbReference type="KEGG" id="bbgw:UT28_C0001G0254"/>
<name>A0A0G4B3B0_9BACT</name>
<sequence>MKKGLTIIEIIVAITVFTIGVLGVAAFFGNSSRLAGAAGRISVASNLAQGLIDQEVNKSYDSLTPGTGIKTNLSLENTNPFYQYQKQVDIILIDSNLAISGTDIGLKKIIVTIYYNEGQDEKNVQMATIKSK</sequence>
<gene>
    <name evidence="2" type="ORF">UT28_C0001G0254</name>
</gene>
<proteinExistence type="predicted"/>
<dbReference type="AlphaFoldDB" id="A0A0G4B3B0"/>
<protein>
    <recommendedName>
        <fullName evidence="4">Prepilin-type N-terminal cleavage/methylation domain-containing protein</fullName>
    </recommendedName>
</protein>
<evidence type="ECO:0000313" key="3">
    <source>
        <dbReference type="Proteomes" id="UP000035648"/>
    </source>
</evidence>
<dbReference type="InterPro" id="IPR012902">
    <property type="entry name" value="N_methyl_site"/>
</dbReference>
<organism evidence="2 3">
    <name type="scientific">Berkelbacteria bacterium GW2011_GWE1_39_12</name>
    <dbReference type="NCBI Taxonomy" id="1618337"/>
    <lineage>
        <taxon>Bacteria</taxon>
        <taxon>Candidatus Berkelbacteria</taxon>
    </lineage>
</organism>
<keyword evidence="1" id="KW-0812">Transmembrane</keyword>
<dbReference type="EMBL" id="CP011213">
    <property type="protein sequence ID" value="AKM82065.1"/>
    <property type="molecule type" value="Genomic_DNA"/>
</dbReference>
<evidence type="ECO:0000313" key="2">
    <source>
        <dbReference type="EMBL" id="AKM82065.1"/>
    </source>
</evidence>
<keyword evidence="1" id="KW-1133">Transmembrane helix</keyword>